<dbReference type="EMBL" id="VSSQ01000337">
    <property type="protein sequence ID" value="MPL91735.1"/>
    <property type="molecule type" value="Genomic_DNA"/>
</dbReference>
<proteinExistence type="predicted"/>
<reference evidence="3" key="1">
    <citation type="submission" date="2019-08" db="EMBL/GenBank/DDBJ databases">
        <authorList>
            <person name="Kucharzyk K."/>
            <person name="Murdoch R.W."/>
            <person name="Higgins S."/>
            <person name="Loffler F."/>
        </authorList>
    </citation>
    <scope>NUCLEOTIDE SEQUENCE</scope>
</reference>
<keyword evidence="1" id="KW-0472">Membrane</keyword>
<keyword evidence="1" id="KW-0812">Transmembrane</keyword>
<dbReference type="InterPro" id="IPR019852">
    <property type="entry name" value="Motility-assoc_prot_GldL"/>
</dbReference>
<keyword evidence="1" id="KW-1133">Transmembrane helix</keyword>
<dbReference type="Pfam" id="PF22827">
    <property type="entry name" value="GldL_N"/>
    <property type="match status" value="1"/>
</dbReference>
<dbReference type="AlphaFoldDB" id="A0A644VKF4"/>
<gene>
    <name evidence="3" type="ORF">SDC9_37812</name>
</gene>
<organism evidence="3">
    <name type="scientific">bioreactor metagenome</name>
    <dbReference type="NCBI Taxonomy" id="1076179"/>
    <lineage>
        <taxon>unclassified sequences</taxon>
        <taxon>metagenomes</taxon>
        <taxon>ecological metagenomes</taxon>
    </lineage>
</organism>
<sequence>MMDRIKKLGSVKITTKDRLFNAGYGIGASIVIIGVLFKLMYWEGADIMLTVGLLTEALIFAMSAFERPLKTYEWDKVIDFENGKIDLQINNGFTPSAEGAPAEQAYNQGGAYPPATNYPAPNAFPGVTNIEGLSDEDAQKLNQSIQNLTRTASQLNEIASFSLETERFAESIRNISENTSKYAQSQEALIEATSNLQTIYQRIGEDTEKIEVNTQEYRTKVERINSNLAGMNSIYEIQLKDIHAQSVHFHNQTEISKKLSEEMKSVTGEISKMKDISDDFSLATQKLKTNANELADNIARLNAIYGNMLNSMS</sequence>
<dbReference type="SUPFAM" id="SSF58104">
    <property type="entry name" value="Methyl-accepting chemotaxis protein (MCP) signaling domain"/>
    <property type="match status" value="1"/>
</dbReference>
<dbReference type="InterPro" id="IPR055087">
    <property type="entry name" value="GldL-like_N"/>
</dbReference>
<feature type="domain" description="Gliding motility protein GldL-like N-terminal" evidence="2">
    <location>
        <begin position="24"/>
        <end position="78"/>
    </location>
</feature>
<comment type="caution">
    <text evidence="3">The sequence shown here is derived from an EMBL/GenBank/DDBJ whole genome shotgun (WGS) entry which is preliminary data.</text>
</comment>
<evidence type="ECO:0000256" key="1">
    <source>
        <dbReference type="SAM" id="Phobius"/>
    </source>
</evidence>
<feature type="transmembrane region" description="Helical" evidence="1">
    <location>
        <begin position="21"/>
        <end position="41"/>
    </location>
</feature>
<evidence type="ECO:0000313" key="3">
    <source>
        <dbReference type="EMBL" id="MPL91735.1"/>
    </source>
</evidence>
<protein>
    <recommendedName>
        <fullName evidence="2">Gliding motility protein GldL-like N-terminal domain-containing protein</fullName>
    </recommendedName>
</protein>
<dbReference type="NCBIfam" id="TIGR03513">
    <property type="entry name" value="GldL_gliding"/>
    <property type="match status" value="1"/>
</dbReference>
<accession>A0A644VKF4</accession>
<evidence type="ECO:0000259" key="2">
    <source>
        <dbReference type="Pfam" id="PF22827"/>
    </source>
</evidence>
<name>A0A644VKF4_9ZZZZ</name>